<dbReference type="InterPro" id="IPR006016">
    <property type="entry name" value="UspA"/>
</dbReference>
<dbReference type="Pfam" id="PF00582">
    <property type="entry name" value="Usp"/>
    <property type="match status" value="1"/>
</dbReference>
<proteinExistence type="inferred from homology"/>
<dbReference type="SUPFAM" id="SSF52402">
    <property type="entry name" value="Adenine nucleotide alpha hydrolases-like"/>
    <property type="match status" value="1"/>
</dbReference>
<name>A0ABD4T7S5_9CYAN</name>
<reference evidence="3 4" key="1">
    <citation type="journal article" date="2015" name="Genome Announc.">
        <title>Draft Genome Sequence of Filamentous Marine Cyanobacterium Lyngbya confervoides Strain BDU141951.</title>
        <authorList>
            <person name="Chandrababunaidu M.M."/>
            <person name="Sen D."/>
            <person name="Tripathy S."/>
        </authorList>
    </citation>
    <scope>NUCLEOTIDE SEQUENCE [LARGE SCALE GENOMIC DNA]</scope>
    <source>
        <strain evidence="3 4">BDU141951</strain>
    </source>
</reference>
<dbReference type="AlphaFoldDB" id="A0ABD4T7S5"/>
<dbReference type="Gene3D" id="3.40.50.620">
    <property type="entry name" value="HUPs"/>
    <property type="match status" value="1"/>
</dbReference>
<evidence type="ECO:0000259" key="2">
    <source>
        <dbReference type="Pfam" id="PF00582"/>
    </source>
</evidence>
<keyword evidence="4" id="KW-1185">Reference proteome</keyword>
<dbReference type="PANTHER" id="PTHR46268:SF8">
    <property type="entry name" value="UNIVERSAL STRESS PROTEIN SLL1388"/>
    <property type="match status" value="1"/>
</dbReference>
<evidence type="ECO:0000313" key="4">
    <source>
        <dbReference type="Proteomes" id="UP000031561"/>
    </source>
</evidence>
<dbReference type="InterPro" id="IPR014729">
    <property type="entry name" value="Rossmann-like_a/b/a_fold"/>
</dbReference>
<dbReference type="PANTHER" id="PTHR46268">
    <property type="entry name" value="STRESS RESPONSE PROTEIN NHAX"/>
    <property type="match status" value="1"/>
</dbReference>
<dbReference type="Proteomes" id="UP000031561">
    <property type="component" value="Unassembled WGS sequence"/>
</dbReference>
<dbReference type="InterPro" id="IPR006015">
    <property type="entry name" value="Universal_stress_UspA"/>
</dbReference>
<dbReference type="EMBL" id="JTHE03000100">
    <property type="protein sequence ID" value="MCM1984523.1"/>
    <property type="molecule type" value="Genomic_DNA"/>
</dbReference>
<evidence type="ECO:0000313" key="3">
    <source>
        <dbReference type="EMBL" id="MCM1984523.1"/>
    </source>
</evidence>
<accession>A0ABD4T7S5</accession>
<comment type="similarity">
    <text evidence="1">Belongs to the universal stress protein A family.</text>
</comment>
<comment type="caution">
    <text evidence="3">The sequence shown here is derived from an EMBL/GenBank/DDBJ whole genome shotgun (WGS) entry which is preliminary data.</text>
</comment>
<dbReference type="CDD" id="cd23659">
    <property type="entry name" value="USP_At3g01520-like"/>
    <property type="match status" value="1"/>
</dbReference>
<feature type="domain" description="UspA" evidence="2">
    <location>
        <begin position="3"/>
        <end position="144"/>
    </location>
</feature>
<dbReference type="PRINTS" id="PR01438">
    <property type="entry name" value="UNVRSLSTRESS"/>
</dbReference>
<dbReference type="RefSeq" id="WP_166276391.1">
    <property type="nucleotide sequence ID" value="NZ_JTHE03000100.1"/>
</dbReference>
<gene>
    <name evidence="3" type="ORF">QQ91_0017000</name>
</gene>
<organism evidence="3 4">
    <name type="scientific">Lyngbya confervoides BDU141951</name>
    <dbReference type="NCBI Taxonomy" id="1574623"/>
    <lineage>
        <taxon>Bacteria</taxon>
        <taxon>Bacillati</taxon>
        <taxon>Cyanobacteriota</taxon>
        <taxon>Cyanophyceae</taxon>
        <taxon>Oscillatoriophycideae</taxon>
        <taxon>Oscillatoriales</taxon>
        <taxon>Microcoleaceae</taxon>
        <taxon>Lyngbya</taxon>
    </lineage>
</organism>
<evidence type="ECO:0000256" key="1">
    <source>
        <dbReference type="ARBA" id="ARBA00008791"/>
    </source>
</evidence>
<protein>
    <submittedName>
        <fullName evidence="3">Universal stress protein</fullName>
    </submittedName>
</protein>
<sequence length="153" mass="16594">MVFETVLVALASSDLADDLTQQVIASVQSLQLEPDSKVVLTHVVCVGEKDVDLEMDRPHSEPHVDGIRRVERILATLQSQFPCASEIEVVSGDPVEEIVRLAHIHRASLVVLGNRGLRGVNRILQGSVSSQVVSEAPCTVMVVKPHSLESIES</sequence>